<gene>
    <name evidence="1" type="ORF">MANES_04G024800v8</name>
</gene>
<proteinExistence type="predicted"/>
<reference evidence="2" key="1">
    <citation type="journal article" date="2016" name="Nat. Biotechnol.">
        <title>Sequencing wild and cultivated cassava and related species reveals extensive interspecific hybridization and genetic diversity.</title>
        <authorList>
            <person name="Bredeson J.V."/>
            <person name="Lyons J.B."/>
            <person name="Prochnik S.E."/>
            <person name="Wu G.A."/>
            <person name="Ha C.M."/>
            <person name="Edsinger-Gonzales E."/>
            <person name="Grimwood J."/>
            <person name="Schmutz J."/>
            <person name="Rabbi I.Y."/>
            <person name="Egesi C."/>
            <person name="Nauluvula P."/>
            <person name="Lebot V."/>
            <person name="Ndunguru J."/>
            <person name="Mkamilo G."/>
            <person name="Bart R.S."/>
            <person name="Setter T.L."/>
            <person name="Gleadow R.M."/>
            <person name="Kulakow P."/>
            <person name="Ferguson M.E."/>
            <person name="Rounsley S."/>
            <person name="Rokhsar D.S."/>
        </authorList>
    </citation>
    <scope>NUCLEOTIDE SEQUENCE [LARGE SCALE GENOMIC DNA]</scope>
    <source>
        <strain evidence="2">cv. AM560-2</strain>
    </source>
</reference>
<dbReference type="AlphaFoldDB" id="A0A2C9VYX9"/>
<dbReference type="Proteomes" id="UP000091857">
    <property type="component" value="Chromosome 4"/>
</dbReference>
<evidence type="ECO:0000313" key="2">
    <source>
        <dbReference type="Proteomes" id="UP000091857"/>
    </source>
</evidence>
<name>A0A2C9VYX9_MANES</name>
<protein>
    <submittedName>
        <fullName evidence="1">Uncharacterized protein</fullName>
    </submittedName>
</protein>
<sequence>MQSMLNLHGIYGLPLPVSGITHRHLPLSKEIVDHDRRRESMKKQRSQAREILHANQELGIERNFERVLRNIQGSEMDEDLASLLQDLSSSLACTAKAA</sequence>
<keyword evidence="2" id="KW-1185">Reference proteome</keyword>
<evidence type="ECO:0000313" key="1">
    <source>
        <dbReference type="EMBL" id="OAY51666.1"/>
    </source>
</evidence>
<organism evidence="1 2">
    <name type="scientific">Manihot esculenta</name>
    <name type="common">Cassava</name>
    <name type="synonym">Jatropha manihot</name>
    <dbReference type="NCBI Taxonomy" id="3983"/>
    <lineage>
        <taxon>Eukaryota</taxon>
        <taxon>Viridiplantae</taxon>
        <taxon>Streptophyta</taxon>
        <taxon>Embryophyta</taxon>
        <taxon>Tracheophyta</taxon>
        <taxon>Spermatophyta</taxon>
        <taxon>Magnoliopsida</taxon>
        <taxon>eudicotyledons</taxon>
        <taxon>Gunneridae</taxon>
        <taxon>Pentapetalae</taxon>
        <taxon>rosids</taxon>
        <taxon>fabids</taxon>
        <taxon>Malpighiales</taxon>
        <taxon>Euphorbiaceae</taxon>
        <taxon>Crotonoideae</taxon>
        <taxon>Manihoteae</taxon>
        <taxon>Manihot</taxon>
    </lineage>
</organism>
<accession>A0A2C9VYX9</accession>
<comment type="caution">
    <text evidence="1">The sequence shown here is derived from an EMBL/GenBank/DDBJ whole genome shotgun (WGS) entry which is preliminary data.</text>
</comment>
<dbReference type="EMBL" id="CM004390">
    <property type="protein sequence ID" value="OAY51666.1"/>
    <property type="molecule type" value="Genomic_DNA"/>
</dbReference>
<dbReference type="Gramene" id="Manes.04G024800.3.v8.1">
    <property type="protein sequence ID" value="Manes.04G024800.3.v8.1.CDS"/>
    <property type="gene ID" value="Manes.04G024800.v8.1"/>
</dbReference>